<dbReference type="InterPro" id="IPR016174">
    <property type="entry name" value="Di-haem_cyt_TM"/>
</dbReference>
<dbReference type="GO" id="GO:0009055">
    <property type="term" value="F:electron transfer activity"/>
    <property type="evidence" value="ECO:0007669"/>
    <property type="project" value="InterPro"/>
</dbReference>
<feature type="transmembrane region" description="Helical" evidence="6">
    <location>
        <begin position="129"/>
        <end position="149"/>
    </location>
</feature>
<protein>
    <recommendedName>
        <fullName evidence="7">Cytochrome b561 bacterial/Ni-hydrogenase domain-containing protein</fullName>
    </recommendedName>
</protein>
<dbReference type="PANTHER" id="PTHR30485">
    <property type="entry name" value="NI/FE-HYDROGENASE 1 B-TYPE CYTOCHROME SUBUNIT"/>
    <property type="match status" value="1"/>
</dbReference>
<dbReference type="SUPFAM" id="SSF81342">
    <property type="entry name" value="Transmembrane di-heme cytochromes"/>
    <property type="match status" value="1"/>
</dbReference>
<evidence type="ECO:0000256" key="1">
    <source>
        <dbReference type="ARBA" id="ARBA00004651"/>
    </source>
</evidence>
<proteinExistence type="predicted"/>
<dbReference type="STRING" id="1298851.TST_0342"/>
<evidence type="ECO:0000256" key="6">
    <source>
        <dbReference type="SAM" id="Phobius"/>
    </source>
</evidence>
<keyword evidence="2" id="KW-1003">Cell membrane</keyword>
<dbReference type="GO" id="GO:0005886">
    <property type="term" value="C:plasma membrane"/>
    <property type="evidence" value="ECO:0007669"/>
    <property type="project" value="UniProtKB-SubCell"/>
</dbReference>
<keyword evidence="9" id="KW-1185">Reference proteome</keyword>
<evidence type="ECO:0000313" key="9">
    <source>
        <dbReference type="Proteomes" id="UP000063234"/>
    </source>
</evidence>
<dbReference type="InterPro" id="IPR051542">
    <property type="entry name" value="Hydrogenase_cytochrome"/>
</dbReference>
<dbReference type="InterPro" id="IPR011577">
    <property type="entry name" value="Cyt_b561_bac/Ni-Hgenase"/>
</dbReference>
<keyword evidence="5 6" id="KW-0472">Membrane</keyword>
<reference evidence="9" key="1">
    <citation type="journal article" date="2018" name="Science">
        <title>A primordial and reversible TCA cycle in a facultatively chemolithoautotrophic thermophile.</title>
        <authorList>
            <person name="Nunoura T."/>
            <person name="Chikaraishi Y."/>
            <person name="Izaki R."/>
            <person name="Suwa T."/>
            <person name="Sato T."/>
            <person name="Harada T."/>
            <person name="Mori K."/>
            <person name="Kato Y."/>
            <person name="Miyazaki M."/>
            <person name="Shimamura S."/>
            <person name="Yanagawa K."/>
            <person name="Shuto A."/>
            <person name="Ohkouchi N."/>
            <person name="Fujita N."/>
            <person name="Takaki Y."/>
            <person name="Atomi H."/>
            <person name="Takai K."/>
        </authorList>
    </citation>
    <scope>NUCLEOTIDE SEQUENCE [LARGE SCALE GENOMIC DNA]</scope>
    <source>
        <strain evidence="9">DSM 17441 / JCM 13301 / NBRC 103674 / ABI70S6</strain>
    </source>
</reference>
<accession>A0A0S3QS37</accession>
<evidence type="ECO:0000256" key="5">
    <source>
        <dbReference type="ARBA" id="ARBA00023136"/>
    </source>
</evidence>
<dbReference type="Proteomes" id="UP000063234">
    <property type="component" value="Chromosome"/>
</dbReference>
<dbReference type="Pfam" id="PF01292">
    <property type="entry name" value="Ni_hydr_CYTB"/>
    <property type="match status" value="1"/>
</dbReference>
<keyword evidence="4 6" id="KW-1133">Transmembrane helix</keyword>
<dbReference type="GO" id="GO:0020037">
    <property type="term" value="F:heme binding"/>
    <property type="evidence" value="ECO:0007669"/>
    <property type="project" value="TreeGrafter"/>
</dbReference>
<dbReference type="Gene3D" id="1.20.950.20">
    <property type="entry name" value="Transmembrane di-heme cytochromes, Chain C"/>
    <property type="match status" value="1"/>
</dbReference>
<dbReference type="PANTHER" id="PTHR30485:SF0">
    <property type="entry name" value="NI_FE-HYDROGENASE 1 B-TYPE CYTOCHROME SUBUNIT-RELATED"/>
    <property type="match status" value="1"/>
</dbReference>
<dbReference type="GO" id="GO:0022904">
    <property type="term" value="P:respiratory electron transport chain"/>
    <property type="evidence" value="ECO:0007669"/>
    <property type="project" value="InterPro"/>
</dbReference>
<dbReference type="EMBL" id="AP013035">
    <property type="protein sequence ID" value="BAT71150.1"/>
    <property type="molecule type" value="Genomic_DNA"/>
</dbReference>
<feature type="transmembrane region" description="Helical" evidence="6">
    <location>
        <begin position="169"/>
        <end position="187"/>
    </location>
</feature>
<sequence>MDKPKDPLFVERFTLNERIQHFILFVAVLLLLISGFALKYYYTPFGRAVISLGGFEMRGTLHRIGAVLLTLVTFYHLCYILFTKRGHELFLDLLPKKKDLQDFKLSLLYKLRATQEKPKFDRFNYRQKLQYWLVAGGVISMEITGYMLWFHNKSIAVLSKKVLDIVYVFHSYEAMLVFVVIVLWHLYDMHLRDHFPMDPVWLTGKISVERLKKEHPLEYERLFGKEDKE</sequence>
<dbReference type="KEGG" id="ttk:TST_0342"/>
<evidence type="ECO:0000256" key="3">
    <source>
        <dbReference type="ARBA" id="ARBA00022692"/>
    </source>
</evidence>
<comment type="subcellular location">
    <subcellularLocation>
        <location evidence="1">Cell membrane</location>
        <topology evidence="1">Multi-pass membrane protein</topology>
    </subcellularLocation>
</comment>
<evidence type="ECO:0000256" key="2">
    <source>
        <dbReference type="ARBA" id="ARBA00022475"/>
    </source>
</evidence>
<evidence type="ECO:0000259" key="7">
    <source>
        <dbReference type="Pfam" id="PF01292"/>
    </source>
</evidence>
<feature type="transmembrane region" description="Helical" evidence="6">
    <location>
        <begin position="21"/>
        <end position="42"/>
    </location>
</feature>
<gene>
    <name evidence="8" type="ORF">TST_0342</name>
</gene>
<feature type="domain" description="Cytochrome b561 bacterial/Ni-hydrogenase" evidence="7">
    <location>
        <begin position="12"/>
        <end position="195"/>
    </location>
</feature>
<dbReference type="AlphaFoldDB" id="A0A0S3QS37"/>
<evidence type="ECO:0000313" key="8">
    <source>
        <dbReference type="EMBL" id="BAT71150.1"/>
    </source>
</evidence>
<dbReference type="RefSeq" id="WP_068549072.1">
    <property type="nucleotide sequence ID" value="NZ_AP013035.1"/>
</dbReference>
<feature type="transmembrane region" description="Helical" evidence="6">
    <location>
        <begin position="62"/>
        <end position="82"/>
    </location>
</feature>
<keyword evidence="3 6" id="KW-0812">Transmembrane</keyword>
<dbReference type="OrthoDB" id="9814800at2"/>
<name>A0A0S3QS37_THET7</name>
<organism evidence="8 9">
    <name type="scientific">Thermosulfidibacter takaii (strain DSM 17441 / JCM 13301 / NBRC 103674 / ABI70S6)</name>
    <dbReference type="NCBI Taxonomy" id="1298851"/>
    <lineage>
        <taxon>Bacteria</taxon>
        <taxon>Pseudomonadati</taxon>
        <taxon>Thermosulfidibacterota</taxon>
        <taxon>Thermosulfidibacteria</taxon>
        <taxon>Thermosulfidibacterales</taxon>
        <taxon>Thermosulfidibacteraceae</taxon>
    </lineage>
</organism>
<evidence type="ECO:0000256" key="4">
    <source>
        <dbReference type="ARBA" id="ARBA00022989"/>
    </source>
</evidence>